<keyword evidence="2" id="KW-1185">Reference proteome</keyword>
<evidence type="ECO:0000313" key="1">
    <source>
        <dbReference type="EMBL" id="WOC52263.1"/>
    </source>
</evidence>
<proteinExistence type="predicted"/>
<organism evidence="1 2">
    <name type="scientific">Bergeyella porcorum</name>
    <dbReference type="NCBI Taxonomy" id="1735111"/>
    <lineage>
        <taxon>Bacteria</taxon>
        <taxon>Pseudomonadati</taxon>
        <taxon>Bacteroidota</taxon>
        <taxon>Flavobacteriia</taxon>
        <taxon>Flavobacteriales</taxon>
        <taxon>Weeksellaceae</taxon>
        <taxon>Bergeyella</taxon>
    </lineage>
</organism>
<name>A0AAU0F678_9FLAO</name>
<dbReference type="AlphaFoldDB" id="A0AAU0F678"/>
<accession>A0AAU0F678</accession>
<sequence>MLLLFDTQGILAQVDEIENRNKTTMSKRIIVGLK</sequence>
<protein>
    <recommendedName>
        <fullName evidence="3">Hydrolase</fullName>
    </recommendedName>
</protein>
<dbReference type="Proteomes" id="UP001432059">
    <property type="component" value="Chromosome"/>
</dbReference>
<gene>
    <name evidence="1" type="ORF">BPO_1616</name>
</gene>
<dbReference type="EMBL" id="CP136426">
    <property type="protein sequence ID" value="WOC52263.1"/>
    <property type="molecule type" value="Genomic_DNA"/>
</dbReference>
<reference evidence="1" key="1">
    <citation type="submission" date="2023-10" db="EMBL/GenBank/DDBJ databases">
        <title>Characterization and whole genome sequencing of a novel strain of Bergeyella porcorum QD2021 isolated from pig.</title>
        <authorList>
            <person name="Liu G."/>
            <person name="Chen C."/>
            <person name="Han X."/>
        </authorList>
    </citation>
    <scope>NUCLEOTIDE SEQUENCE</scope>
    <source>
        <strain evidence="1">QD2021</strain>
    </source>
</reference>
<evidence type="ECO:0008006" key="3">
    <source>
        <dbReference type="Google" id="ProtNLM"/>
    </source>
</evidence>
<evidence type="ECO:0000313" key="2">
    <source>
        <dbReference type="Proteomes" id="UP001432059"/>
    </source>
</evidence>
<dbReference type="KEGG" id="bpor:BPO_1616"/>